<dbReference type="InterPro" id="IPR029062">
    <property type="entry name" value="Class_I_gatase-like"/>
</dbReference>
<keyword evidence="13" id="KW-0328">Glycosyltransferase</keyword>
<feature type="active site" evidence="10 11">
    <location>
        <position position="187"/>
    </location>
</feature>
<evidence type="ECO:0000256" key="9">
    <source>
        <dbReference type="ARBA" id="ARBA00049534"/>
    </source>
</evidence>
<feature type="active site" evidence="10 11">
    <location>
        <position position="185"/>
    </location>
</feature>
<comment type="catalytic activity">
    <reaction evidence="9 10">
        <text>L-glutamine + H2O = L-glutamate + NH4(+)</text>
        <dbReference type="Rhea" id="RHEA:15889"/>
        <dbReference type="ChEBI" id="CHEBI:15377"/>
        <dbReference type="ChEBI" id="CHEBI:28938"/>
        <dbReference type="ChEBI" id="CHEBI:29985"/>
        <dbReference type="ChEBI" id="CHEBI:58359"/>
        <dbReference type="EC" id="3.5.1.2"/>
    </reaction>
</comment>
<evidence type="ECO:0000313" key="13">
    <source>
        <dbReference type="EMBL" id="ANU37717.1"/>
    </source>
</evidence>
<keyword evidence="7 10" id="KW-0456">Lyase</keyword>
<feature type="active site" description="Nucleophile" evidence="10 11">
    <location>
        <position position="82"/>
    </location>
</feature>
<keyword evidence="4 10" id="KW-0378">Hydrolase</keyword>
<dbReference type="InterPro" id="IPR017926">
    <property type="entry name" value="GATASE"/>
</dbReference>
<keyword evidence="5 10" id="KW-0315">Glutamine amidotransferase</keyword>
<dbReference type="HAMAP" id="MF_00278">
    <property type="entry name" value="HisH"/>
    <property type="match status" value="1"/>
</dbReference>
<evidence type="ECO:0000256" key="11">
    <source>
        <dbReference type="PIRSR" id="PIRSR000495-1"/>
    </source>
</evidence>
<reference evidence="13 14" key="1">
    <citation type="submission" date="2016-07" db="EMBL/GenBank/DDBJ databases">
        <title>Genome sequencing of Vibrio scophthalmi strain VS-05, an isolated from Paralichthys olivaceus.</title>
        <authorList>
            <person name="Han H.-J."/>
        </authorList>
    </citation>
    <scope>NUCLEOTIDE SEQUENCE [LARGE SCALE GENOMIC DNA]</scope>
    <source>
        <strain evidence="13 14">VS-05</strain>
    </source>
</reference>
<keyword evidence="3 10" id="KW-0028">Amino-acid biosynthesis</keyword>
<evidence type="ECO:0000256" key="3">
    <source>
        <dbReference type="ARBA" id="ARBA00022605"/>
    </source>
</evidence>
<dbReference type="InterPro" id="IPR010139">
    <property type="entry name" value="Imidazole-glycPsynth_HisH"/>
</dbReference>
<dbReference type="CDD" id="cd01748">
    <property type="entry name" value="GATase1_IGP_Synthase"/>
    <property type="match status" value="1"/>
</dbReference>
<dbReference type="PANTHER" id="PTHR42701:SF1">
    <property type="entry name" value="IMIDAZOLE GLYCEROL PHOSPHATE SYNTHASE SUBUNIT HISH"/>
    <property type="match status" value="1"/>
</dbReference>
<dbReference type="PROSITE" id="PS51273">
    <property type="entry name" value="GATASE_TYPE_1"/>
    <property type="match status" value="1"/>
</dbReference>
<evidence type="ECO:0000256" key="6">
    <source>
        <dbReference type="ARBA" id="ARBA00023102"/>
    </source>
</evidence>
<name>A0A1C7FDC5_9VIBR</name>
<evidence type="ECO:0000313" key="14">
    <source>
        <dbReference type="Proteomes" id="UP000092528"/>
    </source>
</evidence>
<dbReference type="NCBIfam" id="TIGR01855">
    <property type="entry name" value="IMP_synth_hisH"/>
    <property type="match status" value="1"/>
</dbReference>
<dbReference type="PATRIC" id="fig|45658.7.peg.2599"/>
<dbReference type="PIRSF" id="PIRSF000495">
    <property type="entry name" value="Amidotransf_hisH"/>
    <property type="match status" value="1"/>
</dbReference>
<dbReference type="PANTHER" id="PTHR42701">
    <property type="entry name" value="IMIDAZOLE GLYCEROL PHOSPHATE SYNTHASE SUBUNIT HISH"/>
    <property type="match status" value="1"/>
</dbReference>
<dbReference type="EMBL" id="CP016414">
    <property type="protein sequence ID" value="ANU37717.1"/>
    <property type="molecule type" value="Genomic_DNA"/>
</dbReference>
<dbReference type="Gene3D" id="3.40.50.880">
    <property type="match status" value="1"/>
</dbReference>
<keyword evidence="10" id="KW-0963">Cytoplasm</keyword>
<evidence type="ECO:0000259" key="12">
    <source>
        <dbReference type="Pfam" id="PF00117"/>
    </source>
</evidence>
<dbReference type="GeneID" id="96872325"/>
<dbReference type="GO" id="GO:0004359">
    <property type="term" value="F:glutaminase activity"/>
    <property type="evidence" value="ECO:0007669"/>
    <property type="project" value="UniProtKB-EC"/>
</dbReference>
<dbReference type="RefSeq" id="WP_065545829.1">
    <property type="nucleotide sequence ID" value="NZ_CP016414.1"/>
</dbReference>
<comment type="subunit">
    <text evidence="2 10">Heterodimer of HisH and HisF.</text>
</comment>
<evidence type="ECO:0000256" key="4">
    <source>
        <dbReference type="ARBA" id="ARBA00022801"/>
    </source>
</evidence>
<proteinExistence type="inferred from homology"/>
<organism evidence="13 14">
    <name type="scientific">Vibrio scophthalmi</name>
    <dbReference type="NCBI Taxonomy" id="45658"/>
    <lineage>
        <taxon>Bacteria</taxon>
        <taxon>Pseudomonadati</taxon>
        <taxon>Pseudomonadota</taxon>
        <taxon>Gammaproteobacteria</taxon>
        <taxon>Vibrionales</taxon>
        <taxon>Vibrionaceae</taxon>
        <taxon>Vibrio</taxon>
    </lineage>
</organism>
<dbReference type="Pfam" id="PF00117">
    <property type="entry name" value="GATase"/>
    <property type="match status" value="1"/>
</dbReference>
<dbReference type="GO" id="GO:0000107">
    <property type="term" value="F:imidazoleglycerol-phosphate synthase activity"/>
    <property type="evidence" value="ECO:0007669"/>
    <property type="project" value="UniProtKB-UniRule"/>
</dbReference>
<evidence type="ECO:0000256" key="8">
    <source>
        <dbReference type="ARBA" id="ARBA00047838"/>
    </source>
</evidence>
<dbReference type="Proteomes" id="UP000092528">
    <property type="component" value="Chromosome 1"/>
</dbReference>
<dbReference type="AlphaFoldDB" id="A0A1C7FDC5"/>
<accession>A0A1C7FDC5</accession>
<evidence type="ECO:0000256" key="1">
    <source>
        <dbReference type="ARBA" id="ARBA00005091"/>
    </source>
</evidence>
<evidence type="ECO:0000256" key="5">
    <source>
        <dbReference type="ARBA" id="ARBA00022962"/>
    </source>
</evidence>
<dbReference type="EC" id="3.5.1.2" evidence="10"/>
<evidence type="ECO:0000256" key="2">
    <source>
        <dbReference type="ARBA" id="ARBA00011152"/>
    </source>
</evidence>
<evidence type="ECO:0000256" key="10">
    <source>
        <dbReference type="HAMAP-Rule" id="MF_00278"/>
    </source>
</evidence>
<protein>
    <recommendedName>
        <fullName evidence="10">Imidazole glycerol phosphate synthase subunit HisH</fullName>
        <ecNumber evidence="10">4.3.2.10</ecNumber>
    </recommendedName>
    <alternativeName>
        <fullName evidence="10">IGP synthase glutaminase subunit</fullName>
        <ecNumber evidence="10">3.5.1.2</ecNumber>
    </alternativeName>
    <alternativeName>
        <fullName evidence="10">IGP synthase subunit HisH</fullName>
    </alternativeName>
    <alternativeName>
        <fullName evidence="10">ImGP synthase subunit HisH</fullName>
        <shortName evidence="10">IGPS subunit HisH</shortName>
    </alternativeName>
</protein>
<keyword evidence="13" id="KW-0808">Transferase</keyword>
<keyword evidence="14" id="KW-1185">Reference proteome</keyword>
<dbReference type="SUPFAM" id="SSF52317">
    <property type="entry name" value="Class I glutamine amidotransferase-like"/>
    <property type="match status" value="1"/>
</dbReference>
<feature type="domain" description="Glutamine amidotransferase" evidence="12">
    <location>
        <begin position="5"/>
        <end position="193"/>
    </location>
</feature>
<dbReference type="GO" id="GO:0016829">
    <property type="term" value="F:lyase activity"/>
    <property type="evidence" value="ECO:0007669"/>
    <property type="project" value="UniProtKB-KW"/>
</dbReference>
<gene>
    <name evidence="10" type="primary">hisH</name>
    <name evidence="13" type="ORF">VSVS05_02639</name>
</gene>
<dbReference type="GO" id="GO:0005737">
    <property type="term" value="C:cytoplasm"/>
    <property type="evidence" value="ECO:0007669"/>
    <property type="project" value="UniProtKB-SubCell"/>
</dbReference>
<dbReference type="UniPathway" id="UPA00031">
    <property type="reaction ID" value="UER00010"/>
</dbReference>
<dbReference type="GO" id="GO:0000105">
    <property type="term" value="P:L-histidine biosynthetic process"/>
    <property type="evidence" value="ECO:0007669"/>
    <property type="project" value="UniProtKB-UniRule"/>
</dbReference>
<dbReference type="EC" id="4.3.2.10" evidence="10"/>
<sequence>MKISIIDYDMGNVRSIENAINHVGNYEIQVTNDPTIIEASNCIILPGVGAFPDAMKKLHEKKLVDVLTHEVMTKKKPVLGICLGMQLLFESSEEMALTTGLGWIPGKVEYMKPGQGLRVPHVGWNSLILQKDKSVFDYLHDDKDFYFVHSLWVNCSAEYKLATFDYGIEMTASVQKDNVVGMQFHPEKSQKNGLAAIKSFLDWAQIQSTGGSDA</sequence>
<comment type="subcellular location">
    <subcellularLocation>
        <location evidence="10">Cytoplasm</location>
    </subcellularLocation>
</comment>
<comment type="pathway">
    <text evidence="1 10">Amino-acid biosynthesis; L-histidine biosynthesis; L-histidine from 5-phospho-alpha-D-ribose 1-diphosphate: step 5/9.</text>
</comment>
<comment type="function">
    <text evidence="10">IGPS catalyzes the conversion of PRFAR and glutamine to IGP, AICAR and glutamate. The HisH subunit catalyzes the hydrolysis of glutamine to glutamate and ammonia as part of the synthesis of IGP and AICAR. The resulting ammonia molecule is channeled to the active site of HisF.</text>
</comment>
<comment type="catalytic activity">
    <reaction evidence="8 10">
        <text>5-[(5-phospho-1-deoxy-D-ribulos-1-ylimino)methylamino]-1-(5-phospho-beta-D-ribosyl)imidazole-4-carboxamide + L-glutamine = D-erythro-1-(imidazol-4-yl)glycerol 3-phosphate + 5-amino-1-(5-phospho-beta-D-ribosyl)imidazole-4-carboxamide + L-glutamate + H(+)</text>
        <dbReference type="Rhea" id="RHEA:24793"/>
        <dbReference type="ChEBI" id="CHEBI:15378"/>
        <dbReference type="ChEBI" id="CHEBI:29985"/>
        <dbReference type="ChEBI" id="CHEBI:58278"/>
        <dbReference type="ChEBI" id="CHEBI:58359"/>
        <dbReference type="ChEBI" id="CHEBI:58475"/>
        <dbReference type="ChEBI" id="CHEBI:58525"/>
        <dbReference type="EC" id="4.3.2.10"/>
    </reaction>
</comment>
<keyword evidence="6 10" id="KW-0368">Histidine biosynthesis</keyword>
<evidence type="ECO:0000256" key="7">
    <source>
        <dbReference type="ARBA" id="ARBA00023239"/>
    </source>
</evidence>